<evidence type="ECO:0000313" key="8">
    <source>
        <dbReference type="Proteomes" id="UP000600799"/>
    </source>
</evidence>
<feature type="chain" id="PRO_5047171027" evidence="5">
    <location>
        <begin position="27"/>
        <end position="116"/>
    </location>
</feature>
<comment type="caution">
    <text evidence="7">The sequence shown here is derived from an EMBL/GenBank/DDBJ whole genome shotgun (WGS) entry which is preliminary data.</text>
</comment>
<keyword evidence="2 4" id="KW-0479">Metal-binding</keyword>
<dbReference type="InterPro" id="IPR009056">
    <property type="entry name" value="Cyt_c-like_dom"/>
</dbReference>
<proteinExistence type="predicted"/>
<evidence type="ECO:0000256" key="1">
    <source>
        <dbReference type="ARBA" id="ARBA00022617"/>
    </source>
</evidence>
<dbReference type="Pfam" id="PF13442">
    <property type="entry name" value="Cytochrome_CBB3"/>
    <property type="match status" value="1"/>
</dbReference>
<gene>
    <name evidence="7" type="ORF">I2488_18980</name>
</gene>
<feature type="domain" description="Cytochrome c" evidence="6">
    <location>
        <begin position="8"/>
        <end position="107"/>
    </location>
</feature>
<evidence type="ECO:0000256" key="4">
    <source>
        <dbReference type="PROSITE-ProRule" id="PRU00433"/>
    </source>
</evidence>
<sequence length="116" mass="12085">MKLRILPVAANVGAAILAALTLPASAAPEAPALRAPAGKWPTPQVLWEKTCARCHTTGVGPELRGRALPPEYVASVVRNGMMAMPAFPHTSIDDASLDGVARLVSTSKLPKPAAKR</sequence>
<dbReference type="EMBL" id="JADQDC010000021">
    <property type="protein sequence ID" value="MBF9153091.1"/>
    <property type="molecule type" value="Genomic_DNA"/>
</dbReference>
<evidence type="ECO:0000259" key="6">
    <source>
        <dbReference type="PROSITE" id="PS51007"/>
    </source>
</evidence>
<evidence type="ECO:0000256" key="3">
    <source>
        <dbReference type="ARBA" id="ARBA00023004"/>
    </source>
</evidence>
<keyword evidence="5" id="KW-0732">Signal</keyword>
<dbReference type="InterPro" id="IPR036909">
    <property type="entry name" value="Cyt_c-like_dom_sf"/>
</dbReference>
<dbReference type="SUPFAM" id="SSF46626">
    <property type="entry name" value="Cytochrome c"/>
    <property type="match status" value="1"/>
</dbReference>
<organism evidence="7 8">
    <name type="scientific">Novosphingobium jiangmenense</name>
    <dbReference type="NCBI Taxonomy" id="2791981"/>
    <lineage>
        <taxon>Bacteria</taxon>
        <taxon>Pseudomonadati</taxon>
        <taxon>Pseudomonadota</taxon>
        <taxon>Alphaproteobacteria</taxon>
        <taxon>Sphingomonadales</taxon>
        <taxon>Sphingomonadaceae</taxon>
        <taxon>Novosphingobium</taxon>
    </lineage>
</organism>
<name>A0ABS0HLG8_9SPHN</name>
<reference evidence="7 8" key="1">
    <citation type="submission" date="2020-11" db="EMBL/GenBank/DDBJ databases">
        <title>The genome sequence of Novosphingobium sp. 1Y9A.</title>
        <authorList>
            <person name="Liu Y."/>
        </authorList>
    </citation>
    <scope>NUCLEOTIDE SEQUENCE [LARGE SCALE GENOMIC DNA]</scope>
    <source>
        <strain evidence="7 8">1Y9A</strain>
    </source>
</reference>
<feature type="signal peptide" evidence="5">
    <location>
        <begin position="1"/>
        <end position="26"/>
    </location>
</feature>
<keyword evidence="1 4" id="KW-0349">Heme</keyword>
<evidence type="ECO:0000256" key="2">
    <source>
        <dbReference type="ARBA" id="ARBA00022723"/>
    </source>
</evidence>
<evidence type="ECO:0000313" key="7">
    <source>
        <dbReference type="EMBL" id="MBF9153091.1"/>
    </source>
</evidence>
<evidence type="ECO:0000256" key="5">
    <source>
        <dbReference type="SAM" id="SignalP"/>
    </source>
</evidence>
<keyword evidence="3 4" id="KW-0408">Iron</keyword>
<accession>A0ABS0HLG8</accession>
<keyword evidence="8" id="KW-1185">Reference proteome</keyword>
<dbReference type="Proteomes" id="UP000600799">
    <property type="component" value="Unassembled WGS sequence"/>
</dbReference>
<dbReference type="RefSeq" id="WP_196277361.1">
    <property type="nucleotide sequence ID" value="NZ_JADQDC010000021.1"/>
</dbReference>
<dbReference type="PROSITE" id="PS51007">
    <property type="entry name" value="CYTC"/>
    <property type="match status" value="1"/>
</dbReference>
<protein>
    <submittedName>
        <fullName evidence="7">Cytochrome c</fullName>
    </submittedName>
</protein>
<dbReference type="Gene3D" id="1.10.760.10">
    <property type="entry name" value="Cytochrome c-like domain"/>
    <property type="match status" value="1"/>
</dbReference>